<accession>A0A830FL55</accession>
<name>A0A830FL55_9EURY</name>
<reference evidence="2" key="1">
    <citation type="journal article" date="2014" name="Int. J. Syst. Evol. Microbiol.">
        <title>Complete genome sequence of Corynebacterium casei LMG S-19264T (=DSM 44701T), isolated from a smear-ripened cheese.</title>
        <authorList>
            <consortium name="US DOE Joint Genome Institute (JGI-PGF)"/>
            <person name="Walter F."/>
            <person name="Albersmeier A."/>
            <person name="Kalinowski J."/>
            <person name="Ruckert C."/>
        </authorList>
    </citation>
    <scope>NUCLEOTIDE SEQUENCE</scope>
    <source>
        <strain evidence="2">JCM 19596</strain>
    </source>
</reference>
<reference evidence="2" key="2">
    <citation type="submission" date="2020-09" db="EMBL/GenBank/DDBJ databases">
        <authorList>
            <person name="Sun Q."/>
            <person name="Ohkuma M."/>
        </authorList>
    </citation>
    <scope>NUCLEOTIDE SEQUENCE</scope>
    <source>
        <strain evidence="2">JCM 19596</strain>
    </source>
</reference>
<comment type="caution">
    <text evidence="2">The sequence shown here is derived from an EMBL/GenBank/DDBJ whole genome shotgun (WGS) entry which is preliminary data.</text>
</comment>
<protein>
    <submittedName>
        <fullName evidence="2">Uncharacterized protein</fullName>
    </submittedName>
</protein>
<evidence type="ECO:0000313" key="2">
    <source>
        <dbReference type="EMBL" id="GGL66674.1"/>
    </source>
</evidence>
<dbReference type="RefSeq" id="WP_188979554.1">
    <property type="nucleotide sequence ID" value="NZ_BMPG01000003.1"/>
</dbReference>
<feature type="compositionally biased region" description="Polar residues" evidence="1">
    <location>
        <begin position="188"/>
        <end position="206"/>
    </location>
</feature>
<keyword evidence="3" id="KW-1185">Reference proteome</keyword>
<gene>
    <name evidence="2" type="ORF">GCM10009039_25770</name>
</gene>
<feature type="compositionally biased region" description="Polar residues" evidence="1">
    <location>
        <begin position="166"/>
        <end position="176"/>
    </location>
</feature>
<feature type="region of interest" description="Disordered" evidence="1">
    <location>
        <begin position="126"/>
        <end position="206"/>
    </location>
</feature>
<evidence type="ECO:0000313" key="3">
    <source>
        <dbReference type="Proteomes" id="UP000607197"/>
    </source>
</evidence>
<proteinExistence type="predicted"/>
<feature type="compositionally biased region" description="Polar residues" evidence="1">
    <location>
        <begin position="137"/>
        <end position="146"/>
    </location>
</feature>
<sequence length="206" mass="21577">MQRKALTLAVVTLLAFGASGAVAASIGPSPSAATAQSPAADASPANYTVEVTDPYDRLSAGEVETAWQVAWKNDTVRNHFEDDSPVHFEVWAPQPDENRVVVSVELADEPDSARVLATVHLDNPAGERVSDVKEPTPVTSNGTFSVESGEYHSVDTGEPTEFETGGSITIAVSSGNVDPEGISVRLASDNQTAVTEEGNTTQVPAE</sequence>
<dbReference type="EMBL" id="BMPG01000003">
    <property type="protein sequence ID" value="GGL66674.1"/>
    <property type="molecule type" value="Genomic_DNA"/>
</dbReference>
<dbReference type="OrthoDB" id="275829at2157"/>
<organism evidence="2 3">
    <name type="scientific">Halocalculus aciditolerans</name>
    <dbReference type="NCBI Taxonomy" id="1383812"/>
    <lineage>
        <taxon>Archaea</taxon>
        <taxon>Methanobacteriati</taxon>
        <taxon>Methanobacteriota</taxon>
        <taxon>Stenosarchaea group</taxon>
        <taxon>Halobacteria</taxon>
        <taxon>Halobacteriales</taxon>
        <taxon>Halobacteriaceae</taxon>
        <taxon>Halocalculus</taxon>
    </lineage>
</organism>
<dbReference type="Proteomes" id="UP000607197">
    <property type="component" value="Unassembled WGS sequence"/>
</dbReference>
<evidence type="ECO:0000256" key="1">
    <source>
        <dbReference type="SAM" id="MobiDB-lite"/>
    </source>
</evidence>
<dbReference type="AlphaFoldDB" id="A0A830FL55"/>